<evidence type="ECO:0000256" key="4">
    <source>
        <dbReference type="ARBA" id="ARBA00023136"/>
    </source>
</evidence>
<feature type="signal peptide" evidence="6">
    <location>
        <begin position="1"/>
        <end position="23"/>
    </location>
</feature>
<dbReference type="RefSeq" id="WP_008075971.1">
    <property type="nucleotide sequence ID" value="NZ_AEVT01000056.1"/>
</dbReference>
<gene>
    <name evidence="7" type="ORF">VISI1226_01445</name>
</gene>
<evidence type="ECO:0000256" key="2">
    <source>
        <dbReference type="ARBA" id="ARBA00005722"/>
    </source>
</evidence>
<dbReference type="OrthoDB" id="5295915at2"/>
<dbReference type="PANTHER" id="PTHR38776">
    <property type="entry name" value="MLTA-INTERACTING PROTEIN-RELATED"/>
    <property type="match status" value="1"/>
</dbReference>
<keyword evidence="3 6" id="KW-0732">Signal</keyword>
<organism evidence="7 8">
    <name type="scientific">Vibrio sinaloensis DSM 21326</name>
    <dbReference type="NCBI Taxonomy" id="945550"/>
    <lineage>
        <taxon>Bacteria</taxon>
        <taxon>Pseudomonadati</taxon>
        <taxon>Pseudomonadota</taxon>
        <taxon>Gammaproteobacteria</taxon>
        <taxon>Vibrionales</taxon>
        <taxon>Vibrionaceae</taxon>
        <taxon>Vibrio</taxon>
        <taxon>Vibrio oreintalis group</taxon>
    </lineage>
</organism>
<reference evidence="7 8" key="1">
    <citation type="journal article" date="2012" name="Int. J. Syst. Evol. Microbiol.">
        <title>Vibrio caribbeanicus sp. nov., isolated from the marine sponge Scleritoderma cyanea.</title>
        <authorList>
            <person name="Hoffmann M."/>
            <person name="Monday S.R."/>
            <person name="Allard M.W."/>
            <person name="Strain E.A."/>
            <person name="Whittaker P."/>
            <person name="Naum M."/>
            <person name="McCarthy P.J."/>
            <person name="Lopez J.V."/>
            <person name="Fischer M."/>
            <person name="Brown E.W."/>
        </authorList>
    </citation>
    <scope>NUCLEOTIDE SEQUENCE [LARGE SCALE GENOMIC DNA]</scope>
    <source>
        <strain evidence="8">DSMZ 21326</strain>
    </source>
</reference>
<dbReference type="InterPro" id="IPR010583">
    <property type="entry name" value="MipA"/>
</dbReference>
<comment type="similarity">
    <text evidence="2">Belongs to the MipA/OmpV family.</text>
</comment>
<evidence type="ECO:0000256" key="1">
    <source>
        <dbReference type="ARBA" id="ARBA00004442"/>
    </source>
</evidence>
<evidence type="ECO:0000256" key="3">
    <source>
        <dbReference type="ARBA" id="ARBA00022729"/>
    </source>
</evidence>
<keyword evidence="4" id="KW-0472">Membrane</keyword>
<dbReference type="EMBL" id="AEVT01000056">
    <property type="protein sequence ID" value="EGA70748.1"/>
    <property type="molecule type" value="Genomic_DNA"/>
</dbReference>
<keyword evidence="5" id="KW-0998">Cell outer membrane</keyword>
<evidence type="ECO:0000256" key="5">
    <source>
        <dbReference type="ARBA" id="ARBA00023237"/>
    </source>
</evidence>
<feature type="chain" id="PRO_5003224750" evidence="6">
    <location>
        <begin position="24"/>
        <end position="245"/>
    </location>
</feature>
<sequence>MKLMKHSMLIGSLAISVSSSVMAQEQYYDFGFIGGSATYGQSVFSDEDGAGISAEPNLFYNGKYGFVDGSLVNVAVMPYFGISGNWRFATVSDDFDDIPSGIENRDGNGELGVTLGTVGARLTYLQDVTSEHKGYEIQLHLGRTLDLPLNNVTLTPYLEIDYRDKKFSDHLYSISSTEAVASGLDEFNADSSWVYQAGLIGIYSFTPDWLGLAKLELEHHDSDSPLVQRDLGWLASIGVTYKFTN</sequence>
<accession>E8M5F5</accession>
<protein>
    <submittedName>
        <fullName evidence="7">MltA-interacting protein MipA</fullName>
    </submittedName>
</protein>
<evidence type="ECO:0000256" key="6">
    <source>
        <dbReference type="SAM" id="SignalP"/>
    </source>
</evidence>
<dbReference type="eggNOG" id="COG3713">
    <property type="taxonomic scope" value="Bacteria"/>
</dbReference>
<evidence type="ECO:0000313" key="8">
    <source>
        <dbReference type="Proteomes" id="UP000006228"/>
    </source>
</evidence>
<name>E8M5F5_PHOS4</name>
<dbReference type="Pfam" id="PF06629">
    <property type="entry name" value="MipA"/>
    <property type="match status" value="1"/>
</dbReference>
<dbReference type="AlphaFoldDB" id="E8M5F5"/>
<dbReference type="GO" id="GO:0009279">
    <property type="term" value="C:cell outer membrane"/>
    <property type="evidence" value="ECO:0007669"/>
    <property type="project" value="UniProtKB-SubCell"/>
</dbReference>
<dbReference type="Proteomes" id="UP000006228">
    <property type="component" value="Unassembled WGS sequence"/>
</dbReference>
<evidence type="ECO:0000313" key="7">
    <source>
        <dbReference type="EMBL" id="EGA70748.1"/>
    </source>
</evidence>
<comment type="subcellular location">
    <subcellularLocation>
        <location evidence="1">Cell outer membrane</location>
    </subcellularLocation>
</comment>
<proteinExistence type="inferred from homology"/>
<dbReference type="PANTHER" id="PTHR38776:SF1">
    <property type="entry name" value="MLTA-INTERACTING PROTEIN-RELATED"/>
    <property type="match status" value="1"/>
</dbReference>
<comment type="caution">
    <text evidence="7">The sequence shown here is derived from an EMBL/GenBank/DDBJ whole genome shotgun (WGS) entry which is preliminary data.</text>
</comment>